<proteinExistence type="predicted"/>
<sequence>MIKCPDCKKLICKKATFCGSCAKKGKRNPNYINGLKHKPRFCIDCNKKVSTTRTTKLPKRCRSCDNKLRWSNLQYKKGISLKISSKAKKRLKIPENNPMFGKIGHLHPNWIENLNREYPVEWTKTFKERIRFRDNYICQECEEHEIKNKQKLCVHHIDYDKKNLDINNLISLCISCLMKTNYNRDYWLVYFTYVTNQEIKLEEVVI</sequence>
<dbReference type="AlphaFoldDB" id="A0A0F9SE28"/>
<accession>A0A0F9SE28</accession>
<organism evidence="1">
    <name type="scientific">marine sediment metagenome</name>
    <dbReference type="NCBI Taxonomy" id="412755"/>
    <lineage>
        <taxon>unclassified sequences</taxon>
        <taxon>metagenomes</taxon>
        <taxon>ecological metagenomes</taxon>
    </lineage>
</organism>
<evidence type="ECO:0008006" key="2">
    <source>
        <dbReference type="Google" id="ProtNLM"/>
    </source>
</evidence>
<evidence type="ECO:0000313" key="1">
    <source>
        <dbReference type="EMBL" id="KKN27653.1"/>
    </source>
</evidence>
<gene>
    <name evidence="1" type="ORF">LCGC14_0862470</name>
</gene>
<name>A0A0F9SE28_9ZZZZ</name>
<protein>
    <recommendedName>
        <fullName evidence="2">HNH nuclease domain-containing protein</fullName>
    </recommendedName>
</protein>
<reference evidence="1" key="1">
    <citation type="journal article" date="2015" name="Nature">
        <title>Complex archaea that bridge the gap between prokaryotes and eukaryotes.</title>
        <authorList>
            <person name="Spang A."/>
            <person name="Saw J.H."/>
            <person name="Jorgensen S.L."/>
            <person name="Zaremba-Niedzwiedzka K."/>
            <person name="Martijn J."/>
            <person name="Lind A.E."/>
            <person name="van Eijk R."/>
            <person name="Schleper C."/>
            <person name="Guy L."/>
            <person name="Ettema T.J."/>
        </authorList>
    </citation>
    <scope>NUCLEOTIDE SEQUENCE</scope>
</reference>
<dbReference type="EMBL" id="LAZR01002620">
    <property type="protein sequence ID" value="KKN27653.1"/>
    <property type="molecule type" value="Genomic_DNA"/>
</dbReference>
<comment type="caution">
    <text evidence="1">The sequence shown here is derived from an EMBL/GenBank/DDBJ whole genome shotgun (WGS) entry which is preliminary data.</text>
</comment>